<keyword evidence="6 19" id="KW-0347">Helicase</keyword>
<dbReference type="Gene3D" id="2.40.50.140">
    <property type="entry name" value="Nucleic acid-binding proteins"/>
    <property type="match status" value="1"/>
</dbReference>
<dbReference type="Gene3D" id="3.40.50.300">
    <property type="entry name" value="P-loop containing nucleotide triphosphate hydrolases"/>
    <property type="match status" value="2"/>
</dbReference>
<dbReference type="InterPro" id="IPR033454">
    <property type="entry name" value="RecG_wedge"/>
</dbReference>
<organism evidence="19">
    <name type="scientific">hydrothermal vent metagenome</name>
    <dbReference type="NCBI Taxonomy" id="652676"/>
    <lineage>
        <taxon>unclassified sequences</taxon>
        <taxon>metagenomes</taxon>
        <taxon>ecological metagenomes</taxon>
    </lineage>
</organism>
<dbReference type="PROSITE" id="PS51194">
    <property type="entry name" value="HELICASE_CTER"/>
    <property type="match status" value="1"/>
</dbReference>
<keyword evidence="3" id="KW-0547">Nucleotide-binding</keyword>
<keyword evidence="4" id="KW-0227">DNA damage</keyword>
<keyword evidence="11" id="KW-0413">Isomerase</keyword>
<dbReference type="InterPro" id="IPR011545">
    <property type="entry name" value="DEAD/DEAH_box_helicase_dom"/>
</dbReference>
<evidence type="ECO:0000256" key="15">
    <source>
        <dbReference type="ARBA" id="ARBA00049803"/>
    </source>
</evidence>
<keyword evidence="9" id="KW-0233">DNA recombination</keyword>
<evidence type="ECO:0000256" key="12">
    <source>
        <dbReference type="ARBA" id="ARBA00034617"/>
    </source>
</evidence>
<evidence type="ECO:0000256" key="2">
    <source>
        <dbReference type="ARBA" id="ARBA00017846"/>
    </source>
</evidence>
<dbReference type="GO" id="GO:0043138">
    <property type="term" value="F:3'-5' DNA helicase activity"/>
    <property type="evidence" value="ECO:0007669"/>
    <property type="project" value="UniProtKB-EC"/>
</dbReference>
<evidence type="ECO:0000256" key="4">
    <source>
        <dbReference type="ARBA" id="ARBA00022763"/>
    </source>
</evidence>
<dbReference type="AlphaFoldDB" id="A0A3B1CAP0"/>
<dbReference type="PROSITE" id="PS51192">
    <property type="entry name" value="HELICASE_ATP_BIND_1"/>
    <property type="match status" value="1"/>
</dbReference>
<dbReference type="NCBIfam" id="NF008168">
    <property type="entry name" value="PRK10917.2-2"/>
    <property type="match status" value="1"/>
</dbReference>
<sequence length="705" mass="78483">MAFASIDTDQDVQFLKGVGPKRAELLRKLGVSTVGDLLFYFPVRYEDRTKIKTISEIEVDKVETIEAKVLSTSVIPISRGRKRIFEVRFSDETGIMRATWFRFSEKALKKRFEVGSLWMVSGKVSFSKYRRSMGMVHPETEPADGNSVEGSLNSGRIVPIYSLTEGLMQKTVRTLTHLALDSLRTLKDFVPDGLNRRYKLPPLAECVKKIHWPKADINLQEYLDFNSREQKKLIFNEFFLLETGLALKRNKIKKVIQGAGLNTSSDLMNKIRGLFPFELTASQTKVLNEIAADMAKESPMNRLLQGDVGSGKTAVALAAALIAIRNKKQAIIMAPTEILASQHYRNIGKTLEGTKVRIELVTAGAGSKKAALEKAASGEAHIIVGTHALIQEGVSFHDIGLVIIDEQHRFGVRQRAELLSKGGSPHALIMTATPIPRTLAMTIYGDLDVSIIDEAPPGRAPIKTSILTEGQRAIAIDLIKSEVKKGRQAYIIYPLVEESEKLDLKAAITMFEQLQKEDFAGLRLDITHGRMKSQEKDRAMEKFHRKETDILVSTTVIEVGIDNPNAAVMMIEHAERFGLSQLHQLRGRVGRSGHKSHCILMTEAAPGSPGMERLKVLEKYQDGFKVAEEDLAIRGAGDFFGAKQSGLPEFKIGNILRDYKILAEARKTAFEIVAKDPSLSLPEHIELRKAVTHHWKERFALGEIG</sequence>
<evidence type="ECO:0000259" key="17">
    <source>
        <dbReference type="PROSITE" id="PS51192"/>
    </source>
</evidence>
<protein>
    <recommendedName>
        <fullName evidence="2">ATP-dependent DNA helicase RecG</fullName>
        <ecNumber evidence="13">5.6.2.4</ecNumber>
    </recommendedName>
    <alternativeName>
        <fullName evidence="15">DNA branch migration protein RecG</fullName>
    </alternativeName>
    <alternativeName>
        <fullName evidence="16">Probable DNA 3'-5' helicase RecG</fullName>
    </alternativeName>
</protein>
<accession>A0A3B1CAP0</accession>
<dbReference type="Pfam" id="PF00270">
    <property type="entry name" value="DEAD"/>
    <property type="match status" value="1"/>
</dbReference>
<comment type="similarity">
    <text evidence="1">Belongs to the helicase family. RecG subfamily.</text>
</comment>
<evidence type="ECO:0000256" key="1">
    <source>
        <dbReference type="ARBA" id="ARBA00007504"/>
    </source>
</evidence>
<dbReference type="SMART" id="SM00490">
    <property type="entry name" value="HELICc"/>
    <property type="match status" value="1"/>
</dbReference>
<dbReference type="CDD" id="cd17992">
    <property type="entry name" value="DEXHc_RecG"/>
    <property type="match status" value="1"/>
</dbReference>
<dbReference type="NCBIfam" id="NF008165">
    <property type="entry name" value="PRK10917.1-3"/>
    <property type="match status" value="1"/>
</dbReference>
<dbReference type="CDD" id="cd04488">
    <property type="entry name" value="RecG_wedge_OBF"/>
    <property type="match status" value="1"/>
</dbReference>
<evidence type="ECO:0000256" key="5">
    <source>
        <dbReference type="ARBA" id="ARBA00022801"/>
    </source>
</evidence>
<evidence type="ECO:0000256" key="13">
    <source>
        <dbReference type="ARBA" id="ARBA00034808"/>
    </source>
</evidence>
<gene>
    <name evidence="19" type="ORF">MNBD_NITROSPINAE02-812</name>
</gene>
<evidence type="ECO:0000259" key="18">
    <source>
        <dbReference type="PROSITE" id="PS51194"/>
    </source>
</evidence>
<keyword evidence="8" id="KW-0238">DNA-binding</keyword>
<dbReference type="GO" id="GO:0016887">
    <property type="term" value="F:ATP hydrolysis activity"/>
    <property type="evidence" value="ECO:0007669"/>
    <property type="project" value="RHEA"/>
</dbReference>
<dbReference type="SUPFAM" id="SSF52540">
    <property type="entry name" value="P-loop containing nucleoside triphosphate hydrolases"/>
    <property type="match status" value="2"/>
</dbReference>
<dbReference type="InterPro" id="IPR014001">
    <property type="entry name" value="Helicase_ATP-bd"/>
</dbReference>
<dbReference type="SUPFAM" id="SSF50249">
    <property type="entry name" value="Nucleic acid-binding proteins"/>
    <property type="match status" value="1"/>
</dbReference>
<dbReference type="InterPro" id="IPR001650">
    <property type="entry name" value="Helicase_C-like"/>
</dbReference>
<evidence type="ECO:0000256" key="6">
    <source>
        <dbReference type="ARBA" id="ARBA00022806"/>
    </source>
</evidence>
<evidence type="ECO:0000256" key="11">
    <source>
        <dbReference type="ARBA" id="ARBA00023235"/>
    </source>
</evidence>
<dbReference type="Pfam" id="PF19833">
    <property type="entry name" value="RecG_dom3_C"/>
    <property type="match status" value="1"/>
</dbReference>
<evidence type="ECO:0000313" key="19">
    <source>
        <dbReference type="EMBL" id="VAX21723.1"/>
    </source>
</evidence>
<evidence type="ECO:0000256" key="7">
    <source>
        <dbReference type="ARBA" id="ARBA00022840"/>
    </source>
</evidence>
<dbReference type="Pfam" id="PF00271">
    <property type="entry name" value="Helicase_C"/>
    <property type="match status" value="1"/>
</dbReference>
<dbReference type="PANTHER" id="PTHR47964">
    <property type="entry name" value="ATP-DEPENDENT DNA HELICASE HOMOLOG RECG, CHLOROPLASTIC"/>
    <property type="match status" value="1"/>
</dbReference>
<evidence type="ECO:0000256" key="9">
    <source>
        <dbReference type="ARBA" id="ARBA00023172"/>
    </source>
</evidence>
<evidence type="ECO:0000256" key="3">
    <source>
        <dbReference type="ARBA" id="ARBA00022741"/>
    </source>
</evidence>
<comment type="catalytic activity">
    <reaction evidence="14">
        <text>ATP + H2O = ADP + phosphate + H(+)</text>
        <dbReference type="Rhea" id="RHEA:13065"/>
        <dbReference type="ChEBI" id="CHEBI:15377"/>
        <dbReference type="ChEBI" id="CHEBI:15378"/>
        <dbReference type="ChEBI" id="CHEBI:30616"/>
        <dbReference type="ChEBI" id="CHEBI:43474"/>
        <dbReference type="ChEBI" id="CHEBI:456216"/>
        <dbReference type="EC" id="5.6.2.4"/>
    </reaction>
</comment>
<feature type="domain" description="Helicase C-terminal" evidence="18">
    <location>
        <begin position="475"/>
        <end position="632"/>
    </location>
</feature>
<keyword evidence="7" id="KW-0067">ATP-binding</keyword>
<dbReference type="InterPro" id="IPR027417">
    <property type="entry name" value="P-loop_NTPase"/>
</dbReference>
<dbReference type="EMBL" id="UOGE01000068">
    <property type="protein sequence ID" value="VAX21723.1"/>
    <property type="molecule type" value="Genomic_DNA"/>
</dbReference>
<keyword evidence="5 19" id="KW-0378">Hydrolase</keyword>
<dbReference type="EC" id="5.6.2.4" evidence="13"/>
<evidence type="ECO:0000256" key="16">
    <source>
        <dbReference type="ARBA" id="ARBA00049819"/>
    </source>
</evidence>
<dbReference type="PANTHER" id="PTHR47964:SF1">
    <property type="entry name" value="ATP-DEPENDENT DNA HELICASE HOMOLOG RECG, CHLOROPLASTIC"/>
    <property type="match status" value="1"/>
</dbReference>
<name>A0A3B1CAP0_9ZZZZ</name>
<keyword evidence="10" id="KW-0234">DNA repair</keyword>
<dbReference type="InterPro" id="IPR045562">
    <property type="entry name" value="RecG_dom3_C"/>
</dbReference>
<dbReference type="GO" id="GO:0003677">
    <property type="term" value="F:DNA binding"/>
    <property type="evidence" value="ECO:0007669"/>
    <property type="project" value="UniProtKB-KW"/>
</dbReference>
<dbReference type="NCBIfam" id="TIGR00643">
    <property type="entry name" value="recG"/>
    <property type="match status" value="1"/>
</dbReference>
<comment type="catalytic activity">
    <reaction evidence="12">
        <text>Couples ATP hydrolysis with the unwinding of duplex DNA by translocating in the 3'-5' direction.</text>
        <dbReference type="EC" id="5.6.2.4"/>
    </reaction>
</comment>
<reference evidence="19" key="1">
    <citation type="submission" date="2018-06" db="EMBL/GenBank/DDBJ databases">
        <authorList>
            <person name="Zhirakovskaya E."/>
        </authorList>
    </citation>
    <scope>NUCLEOTIDE SEQUENCE</scope>
</reference>
<dbReference type="Pfam" id="PF17191">
    <property type="entry name" value="RecG_wedge"/>
    <property type="match status" value="1"/>
</dbReference>
<dbReference type="GO" id="GO:0006281">
    <property type="term" value="P:DNA repair"/>
    <property type="evidence" value="ECO:0007669"/>
    <property type="project" value="UniProtKB-KW"/>
</dbReference>
<dbReference type="GO" id="GO:0006310">
    <property type="term" value="P:DNA recombination"/>
    <property type="evidence" value="ECO:0007669"/>
    <property type="project" value="UniProtKB-KW"/>
</dbReference>
<dbReference type="InterPro" id="IPR012340">
    <property type="entry name" value="NA-bd_OB-fold"/>
</dbReference>
<dbReference type="InterPro" id="IPR047112">
    <property type="entry name" value="RecG/Mfd"/>
</dbReference>
<dbReference type="GO" id="GO:0005524">
    <property type="term" value="F:ATP binding"/>
    <property type="evidence" value="ECO:0007669"/>
    <property type="project" value="UniProtKB-KW"/>
</dbReference>
<dbReference type="InterPro" id="IPR004609">
    <property type="entry name" value="ATP-dep_DNA_helicase_RecG"/>
</dbReference>
<proteinExistence type="inferred from homology"/>
<evidence type="ECO:0000256" key="8">
    <source>
        <dbReference type="ARBA" id="ARBA00023125"/>
    </source>
</evidence>
<feature type="domain" description="Helicase ATP-binding" evidence="17">
    <location>
        <begin position="293"/>
        <end position="452"/>
    </location>
</feature>
<dbReference type="SMART" id="SM00487">
    <property type="entry name" value="DEXDc"/>
    <property type="match status" value="1"/>
</dbReference>
<evidence type="ECO:0000256" key="10">
    <source>
        <dbReference type="ARBA" id="ARBA00023204"/>
    </source>
</evidence>
<evidence type="ECO:0000256" key="14">
    <source>
        <dbReference type="ARBA" id="ARBA00048988"/>
    </source>
</evidence>